<dbReference type="GeneID" id="41900281"/>
<name>M1HVD5_9PHYC</name>
<dbReference type="EMBL" id="JX997159">
    <property type="protein sequence ID" value="AGE50380.1"/>
    <property type="molecule type" value="Genomic_DNA"/>
</dbReference>
<proteinExistence type="predicted"/>
<gene>
    <name evidence="1" type="primary">CVA-1_088R</name>
    <name evidence="1" type="ORF">PBCVCVA1_088R</name>
</gene>
<protein>
    <submittedName>
        <fullName evidence="1">Chlorovirus glycoprotein repeat domain-containing protein</fullName>
    </submittedName>
</protein>
<accession>M1HVD5</accession>
<dbReference type="InterPro" id="IPR010568">
    <property type="entry name" value="Chlorovirusi_glycop_rpt"/>
</dbReference>
<keyword evidence="2" id="KW-1185">Reference proteome</keyword>
<evidence type="ECO:0000313" key="1">
    <source>
        <dbReference type="EMBL" id="AGE50380.1"/>
    </source>
</evidence>
<dbReference type="Proteomes" id="UP000243236">
    <property type="component" value="Segment"/>
</dbReference>
<dbReference type="KEGG" id="vg:41900281"/>
<dbReference type="Pfam" id="PF06598">
    <property type="entry name" value="Chlorovi_GP_rpt"/>
    <property type="match status" value="9"/>
</dbReference>
<organism evidence="1 2">
    <name type="scientific">Paramecium bursaria Chlorella virus CVA-1</name>
    <dbReference type="NCBI Taxonomy" id="42683"/>
    <lineage>
        <taxon>Viruses</taxon>
        <taxon>Varidnaviria</taxon>
        <taxon>Bamfordvirae</taxon>
        <taxon>Nucleocytoviricota</taxon>
        <taxon>Megaviricetes</taxon>
        <taxon>Algavirales</taxon>
        <taxon>Phycodnaviridae</taxon>
        <taxon>Chlorovirus</taxon>
        <taxon>Chlorovirus conductrix</taxon>
        <taxon>Paramecium bursaria Chlorella virus A1</taxon>
    </lineage>
</organism>
<sequence length="1502" mass="156774">MFNSSTFRKNILKYAGINFDTGDVTVRNQLTVVSNTNFIGNYTGLPAISRSDVNGNLLGNFVDVTGNITTGFFFGDGSQITGISNGPLPSVIRTDVQGNLTGTNANITGTMSTGSFFLGNGTFISNVVTVLPKNANADILRGNVTAAGNVDASNATARILRVSGSTFVTGQVNVTGNVSASYLFGNGAFLTGVTADLPDSANMNIVGNVVASNVTASNVSTEILRLNGPATVNGQVTVVGNVSGNLSGNGAFLTSIFTGNLSRDVIGNVTAPGNISAGLFVGRGDFLQLNGSTIQPQGNVLDQAERLALNASIGTIVTQEDVNRQFMLTSLPPSSNTNWLQFSGNNFPVASLFGRLGDVVLISGTDIQSIQGQSIAGSGDITSANIDIRGNVLAPANVIVTNVSTITLTAGNATVTGQVNVSGNTSALYYFGDASGITDAAYVLPRRGNIDIQGNVISNGNVNAANVSANIGVINGNLFVAGQVTVNGGNVSSASYFLGDGSRLHGVIPTFSATSAINIIGNVSAPGNVIAANVVANLLRVYGNAVVSGQVDASSNISANYFIGNGLFLTGVNVVLINSQVVNINGNVRASGNVDAANVMANNMRITGNVFVAGQVNVTGNVAAPFFYGNGLTLTGITATLTAGQVMNINGNVSAPANVNAEGVSANTILSVTGNAIITSQVNVIGNVVSSGFFFGSGSALTNVPATVTAGQAINIFGNVVAPGNVNAENVVANVLIVNGNVVVGGQVNITGNIVANTFTGIGNLLSNIRLFGTQNVNISGNVFSAGNVDASNIFANSLVVRGNAIMGELNISGNISAPFYFGDGSRITNIPACTAPTSICFVQPSSGFTSNTFCLDYAPTNGWSFVLPSNGAPSTIGIQTYSLPLDPSRPFSQLPGNVTQTVSTPWAFSNGIWTSNVTLTSNGQFGPNTFNMGFSNFFGRYLGNSSNTAISSVSTPVNALGLVSNVFANLNSVNIVASYVNPNTGDISMCVAGTENSVSNPFMGLGLSNNSIYYIRCNKNFTTVNGFNTIATPTPGTKKGMTYRNQMSGYFVSETEMYFALQSDVVTFTPDNLSVYNTDIYSEDTIRNAPFPYIARINPNTRTTNWVVGLVQTDIRTPAFQISISPDRTKVFTTMQSVRTTNIGLNFNYWRSDTTVQNQAIFNANLRTTTTTTSGTLYDALSIGIWAANGLPINNTLSQITANVAIGSAIPIDVRTSSDAWSEDSNTAYYTFGSYETANVPYLWRTYNNSSNTWTVRSSFDTGGNTLLNNLQYWMMRAPVGNPDTGAWVANIISIGNAFTPSYFIRPGGMTYSGEGNLWFTASIYKNTSYTGNTRFTFAGNAITTPTINTSGLGFVGLWKILDSNGSYSSLTLLSNTSEVANTSKYTACTSGFQTISVGRNVAKGTGVVKIQCISNISNISFITPAGNVFCQGLTNPSNTRLISFDVYPNLSINGFNALSNIVAANASVGDNLQFGNAIDYNYSLNTLTTNFARLNIDGIV</sequence>
<dbReference type="RefSeq" id="YP_009701716.1">
    <property type="nucleotide sequence ID" value="NC_044937.1"/>
</dbReference>
<evidence type="ECO:0000313" key="2">
    <source>
        <dbReference type="Proteomes" id="UP000243236"/>
    </source>
</evidence>
<reference evidence="1 2" key="1">
    <citation type="submission" date="2012-10" db="EMBL/GenBank/DDBJ databases">
        <title>Towards defining the chloroviruses: a genomic journey through a genus of large DNA viruses.</title>
        <authorList>
            <person name="Jeanniard A."/>
            <person name="Dunigan D.D."/>
            <person name="Gurnon J.R."/>
            <person name="Agarkova I."/>
            <person name="Kang M."/>
            <person name="Vitek J."/>
            <person name="Duncan G."/>
            <person name="McClung O.W."/>
            <person name="Larsen M."/>
            <person name="Claverie J.-M."/>
            <person name="Van Etten J.L."/>
            <person name="Blanc G."/>
        </authorList>
    </citation>
    <scope>NUCLEOTIDE SEQUENCE [LARGE SCALE GENOMIC DNA]</scope>
</reference>